<gene>
    <name evidence="5" type="ORF">SAMN02745134_01700</name>
</gene>
<organism evidence="5 6">
    <name type="scientific">Clostridium acidisoli DSM 12555</name>
    <dbReference type="NCBI Taxonomy" id="1121291"/>
    <lineage>
        <taxon>Bacteria</taxon>
        <taxon>Bacillati</taxon>
        <taxon>Bacillota</taxon>
        <taxon>Clostridia</taxon>
        <taxon>Eubacteriales</taxon>
        <taxon>Clostridiaceae</taxon>
        <taxon>Clostridium</taxon>
    </lineage>
</organism>
<dbReference type="OrthoDB" id="9802328at2"/>
<dbReference type="InterPro" id="IPR000524">
    <property type="entry name" value="Tscrpt_reg_HTH_GntR"/>
</dbReference>
<dbReference type="InterPro" id="IPR036388">
    <property type="entry name" value="WH-like_DNA-bd_sf"/>
</dbReference>
<dbReference type="GO" id="GO:0003700">
    <property type="term" value="F:DNA-binding transcription factor activity"/>
    <property type="evidence" value="ECO:0007669"/>
    <property type="project" value="InterPro"/>
</dbReference>
<dbReference type="EMBL" id="FWXH01000004">
    <property type="protein sequence ID" value="SMC22717.1"/>
    <property type="molecule type" value="Genomic_DNA"/>
</dbReference>
<name>A0A1W1XFW2_9CLOT</name>
<evidence type="ECO:0000259" key="4">
    <source>
        <dbReference type="PROSITE" id="PS50949"/>
    </source>
</evidence>
<protein>
    <submittedName>
        <fullName evidence="5">Transcriptional regulator, GntR family</fullName>
    </submittedName>
</protein>
<accession>A0A1W1XFW2</accession>
<dbReference type="PANTHER" id="PTHR38445:SF12">
    <property type="entry name" value="GNTR-FAMILY TRANSCRIPTIONAL REGULATOR"/>
    <property type="match status" value="1"/>
</dbReference>
<proteinExistence type="predicted"/>
<evidence type="ECO:0000313" key="5">
    <source>
        <dbReference type="EMBL" id="SMC22717.1"/>
    </source>
</evidence>
<dbReference type="CDD" id="cd07377">
    <property type="entry name" value="WHTH_GntR"/>
    <property type="match status" value="1"/>
</dbReference>
<evidence type="ECO:0000256" key="1">
    <source>
        <dbReference type="ARBA" id="ARBA00023015"/>
    </source>
</evidence>
<dbReference type="RefSeq" id="WP_084115181.1">
    <property type="nucleotide sequence ID" value="NZ_FWXH01000004.1"/>
</dbReference>
<evidence type="ECO:0000256" key="2">
    <source>
        <dbReference type="ARBA" id="ARBA00023125"/>
    </source>
</evidence>
<dbReference type="PANTHER" id="PTHR38445">
    <property type="entry name" value="HTH-TYPE TRANSCRIPTIONAL REPRESSOR YTRA"/>
    <property type="match status" value="1"/>
</dbReference>
<dbReference type="Proteomes" id="UP000192468">
    <property type="component" value="Unassembled WGS sequence"/>
</dbReference>
<dbReference type="SMART" id="SM00345">
    <property type="entry name" value="HTH_GNTR"/>
    <property type="match status" value="1"/>
</dbReference>
<reference evidence="5 6" key="1">
    <citation type="submission" date="2017-04" db="EMBL/GenBank/DDBJ databases">
        <authorList>
            <person name="Afonso C.L."/>
            <person name="Miller P.J."/>
            <person name="Scott M.A."/>
            <person name="Spackman E."/>
            <person name="Goraichik I."/>
            <person name="Dimitrov K.M."/>
            <person name="Suarez D.L."/>
            <person name="Swayne D.E."/>
        </authorList>
    </citation>
    <scope>NUCLEOTIDE SEQUENCE [LARGE SCALE GENOMIC DNA]</scope>
    <source>
        <strain evidence="5 6">DSM 12555</strain>
    </source>
</reference>
<dbReference type="Gene3D" id="1.10.10.10">
    <property type="entry name" value="Winged helix-like DNA-binding domain superfamily/Winged helix DNA-binding domain"/>
    <property type="match status" value="1"/>
</dbReference>
<dbReference type="Pfam" id="PF00392">
    <property type="entry name" value="GntR"/>
    <property type="match status" value="1"/>
</dbReference>
<dbReference type="InterPro" id="IPR036390">
    <property type="entry name" value="WH_DNA-bd_sf"/>
</dbReference>
<evidence type="ECO:0000256" key="3">
    <source>
        <dbReference type="ARBA" id="ARBA00023163"/>
    </source>
</evidence>
<keyword evidence="1" id="KW-0805">Transcription regulation</keyword>
<keyword evidence="3" id="KW-0804">Transcription</keyword>
<feature type="domain" description="HTH gntR-type" evidence="4">
    <location>
        <begin position="11"/>
        <end position="79"/>
    </location>
</feature>
<dbReference type="PROSITE" id="PS50949">
    <property type="entry name" value="HTH_GNTR"/>
    <property type="match status" value="1"/>
</dbReference>
<dbReference type="GO" id="GO:0003677">
    <property type="term" value="F:DNA binding"/>
    <property type="evidence" value="ECO:0007669"/>
    <property type="project" value="UniProtKB-KW"/>
</dbReference>
<keyword evidence="6" id="KW-1185">Reference proteome</keyword>
<dbReference type="SUPFAM" id="SSF46785">
    <property type="entry name" value="Winged helix' DNA-binding domain"/>
    <property type="match status" value="1"/>
</dbReference>
<keyword evidence="2" id="KW-0238">DNA-binding</keyword>
<dbReference type="STRING" id="1121291.SAMN02745134_01700"/>
<evidence type="ECO:0000313" key="6">
    <source>
        <dbReference type="Proteomes" id="UP000192468"/>
    </source>
</evidence>
<sequence length="126" mass="14501">MFIKIDFSSDVPIYTQLRQQIIEGIAAGILKEGESLPSVRQMAEDIGINLHTVNKAYAILRDDNFILMDRRIGAVINSKQNMELNDYESKFEEDIKPIIAEAYCRGMKEEEIIKKIKEIYIKFAEA</sequence>
<dbReference type="AlphaFoldDB" id="A0A1W1XFW2"/>